<dbReference type="Proteomes" id="UP000239649">
    <property type="component" value="Unassembled WGS sequence"/>
</dbReference>
<name>A0A2P6VJH2_9CHLO</name>
<dbReference type="InterPro" id="IPR049453">
    <property type="entry name" value="Memb_transporter_dom"/>
</dbReference>
<dbReference type="PANTHER" id="PTHR31535:SF3">
    <property type="entry name" value="REGULATORY PROTEIN ZESTE"/>
    <property type="match status" value="1"/>
</dbReference>
<sequence>MGSSRGPPVGRRRRRRSWGDALLSALRSERTAWAVQNALGAAFAAIFVVVARLQFTIGCLCVVLYSASSLVLSLDRSVGGRLFGGMVFIGTVLTGASIGGGLVSLAWLAHGDTRALIEYLPADFQEIPSLPAIQRVKDALAWLTAVPLPPLIKQVIDDLVAVASRGLYQLLPPVSSGYWALLMVLAGLAFLPLAAARADRDFGKGIIIAILFVFLSSMFVFGSLVPAVGPHLFWTEVVVGYFKVAAVAAAANIVAGLLVATRSAHDDLRRGCAALFRGLGLRMSRLGTAASGAPLTAAASASSRAAEAQPGEPRDKLLGDAHSEGVHAYVDSRVAECCAAAAVRCVRSDDGPPGTAVGGTAGEAAAAGLLPLPEAASDEAMELAWAGLQLSMKTARLEPPLPVLVCSQGGSSPAKYGQLQGCLQRVQRAVAVLGRGQAGCLAALSATDGGAGEAAGRLRAALGRTTALAAAACAGAGEALGAMPVLRPCSGAALRWRPLPAGEWEAGRAELAAEAAAVAQRYQAEFKAQGLDFALALGVPEHRALLFCLSAAAELLDAAQAAETAAAAALDVPVGEPSSSGGAGSAAGGSAKDAGDVEAGKAVMESDGAASGKDDTAAVAEGEGVVAAVKRPSLVHRLAANPYLSSCAILLLLASPLPAVKLTVDACARVARALPGLLCSSTARRAALRNPLVHYGLKFWVAMTGTVVGIIAIMWKAVPSGDGPLQDAQQQLDFFTVWQPIYASITVAICLQDTVESSLFRGVLRTTMTVLGGALGYLVMLNGELANNPYWAVAWLAAFSALAGLLAPDRTLRYSLFLFVFTANGVVACQYIGCCNVAGDPKVFAGKVVSTVVGSTIALAFGWLLAPWYASQRMLSDQADALRAALSLLRSMLAEVADAAAEGRAVRAAGWLEVVESDVQGPLARVGTDMELNILDRRQMPLTWHLLPDPAVLRLEQGALCTLRDRLASAALVLQRDLFSLEPEAGSPWAAPAAAVVPGPVFTRLLPQLMPQKQALLAALDSLVEACADNMTASAAGNGLRPEREAVAAAVDAALAARSALHRSYLEAQPEALAAAGGHSGGDFACQAWLHAVLRCADEMVVVGSLLLQEVAQDRDVLGGWVRAWRGHRAPPA</sequence>
<comment type="subcellular location">
    <subcellularLocation>
        <location evidence="1">Membrane</location>
        <topology evidence="1">Multi-pass membrane protein</topology>
    </subcellularLocation>
</comment>
<feature type="transmembrane region" description="Helical" evidence="5">
    <location>
        <begin position="735"/>
        <end position="751"/>
    </location>
</feature>
<evidence type="ECO:0000313" key="7">
    <source>
        <dbReference type="EMBL" id="PSC74251.1"/>
    </source>
</evidence>
<feature type="transmembrane region" description="Helical" evidence="5">
    <location>
        <begin position="814"/>
        <end position="833"/>
    </location>
</feature>
<feature type="transmembrane region" description="Helical" evidence="5">
    <location>
        <begin position="86"/>
        <end position="109"/>
    </location>
</feature>
<feature type="transmembrane region" description="Helical" evidence="5">
    <location>
        <begin position="763"/>
        <end position="783"/>
    </location>
</feature>
<feature type="transmembrane region" description="Helical" evidence="5">
    <location>
        <begin position="695"/>
        <end position="715"/>
    </location>
</feature>
<evidence type="ECO:0000259" key="6">
    <source>
        <dbReference type="Pfam" id="PF13515"/>
    </source>
</evidence>
<keyword evidence="2 5" id="KW-0812">Transmembrane</keyword>
<evidence type="ECO:0000256" key="3">
    <source>
        <dbReference type="ARBA" id="ARBA00022989"/>
    </source>
</evidence>
<dbReference type="GO" id="GO:0016020">
    <property type="term" value="C:membrane"/>
    <property type="evidence" value="ECO:0007669"/>
    <property type="project" value="UniProtKB-SubCell"/>
</dbReference>
<dbReference type="PANTHER" id="PTHR31535">
    <property type="match status" value="1"/>
</dbReference>
<dbReference type="EMBL" id="LHPF02000005">
    <property type="protein sequence ID" value="PSC74251.1"/>
    <property type="molecule type" value="Genomic_DNA"/>
</dbReference>
<feature type="transmembrane region" description="Helical" evidence="5">
    <location>
        <begin position="789"/>
        <end position="807"/>
    </location>
</feature>
<feature type="transmembrane region" description="Helical" evidence="5">
    <location>
        <begin position="845"/>
        <end position="866"/>
    </location>
</feature>
<keyword evidence="4 5" id="KW-0472">Membrane</keyword>
<dbReference type="AlphaFoldDB" id="A0A2P6VJH2"/>
<dbReference type="STRING" id="554055.A0A2P6VJH2"/>
<feature type="domain" description="Integral membrane bound transporter" evidence="6">
    <location>
        <begin position="734"/>
        <end position="860"/>
    </location>
</feature>
<evidence type="ECO:0000256" key="1">
    <source>
        <dbReference type="ARBA" id="ARBA00004141"/>
    </source>
</evidence>
<keyword evidence="8" id="KW-1185">Reference proteome</keyword>
<evidence type="ECO:0000256" key="5">
    <source>
        <dbReference type="SAM" id="Phobius"/>
    </source>
</evidence>
<feature type="transmembrane region" description="Helical" evidence="5">
    <location>
        <begin position="240"/>
        <end position="260"/>
    </location>
</feature>
<proteinExistence type="predicted"/>
<organism evidence="7 8">
    <name type="scientific">Micractinium conductrix</name>
    <dbReference type="NCBI Taxonomy" id="554055"/>
    <lineage>
        <taxon>Eukaryota</taxon>
        <taxon>Viridiplantae</taxon>
        <taxon>Chlorophyta</taxon>
        <taxon>core chlorophytes</taxon>
        <taxon>Trebouxiophyceae</taxon>
        <taxon>Chlorellales</taxon>
        <taxon>Chlorellaceae</taxon>
        <taxon>Chlorella clade</taxon>
        <taxon>Micractinium</taxon>
    </lineage>
</organism>
<dbReference type="Pfam" id="PF13515">
    <property type="entry name" value="FUSC_2"/>
    <property type="match status" value="1"/>
</dbReference>
<evidence type="ECO:0000256" key="2">
    <source>
        <dbReference type="ARBA" id="ARBA00022692"/>
    </source>
</evidence>
<keyword evidence="3 5" id="KW-1133">Transmembrane helix</keyword>
<dbReference type="OrthoDB" id="514393at2759"/>
<comment type="caution">
    <text evidence="7">The sequence shown here is derived from an EMBL/GenBank/DDBJ whole genome shotgun (WGS) entry which is preliminary data.</text>
</comment>
<accession>A0A2P6VJH2</accession>
<feature type="transmembrane region" description="Helical" evidence="5">
    <location>
        <begin position="206"/>
        <end position="228"/>
    </location>
</feature>
<evidence type="ECO:0000313" key="8">
    <source>
        <dbReference type="Proteomes" id="UP000239649"/>
    </source>
</evidence>
<gene>
    <name evidence="7" type="ORF">C2E20_2776</name>
</gene>
<evidence type="ECO:0000256" key="4">
    <source>
        <dbReference type="ARBA" id="ARBA00023136"/>
    </source>
</evidence>
<reference evidence="7 8" key="1">
    <citation type="journal article" date="2018" name="Plant J.">
        <title>Genome sequences of Chlorella sorokiniana UTEX 1602 and Micractinium conductrix SAG 241.80: implications to maltose excretion by a green alga.</title>
        <authorList>
            <person name="Arriola M.B."/>
            <person name="Velmurugan N."/>
            <person name="Zhang Y."/>
            <person name="Plunkett M.H."/>
            <person name="Hondzo H."/>
            <person name="Barney B.M."/>
        </authorList>
    </citation>
    <scope>NUCLEOTIDE SEQUENCE [LARGE SCALE GENOMIC DNA]</scope>
    <source>
        <strain evidence="7 8">SAG 241.80</strain>
    </source>
</reference>
<protein>
    <recommendedName>
        <fullName evidence="6">Integral membrane bound transporter domain-containing protein</fullName>
    </recommendedName>
</protein>
<feature type="transmembrane region" description="Helical" evidence="5">
    <location>
        <begin position="176"/>
        <end position="194"/>
    </location>
</feature>